<sequence>MSYDVDLINKVPNCRLWELSRVPCVHAMAGYMHLNKDPDNGNINEHQPPLPPIIRKMLGRPHKQRIKSPTEETTQDYYLRQDEQALRDHLEEEARVEQKYLDACRAEQEYEAKMDWMYPLHWQSDEESYQ</sequence>
<organism evidence="1">
    <name type="scientific">Tanacetum cinerariifolium</name>
    <name type="common">Dalmatian daisy</name>
    <name type="synonym">Chrysanthemum cinerariifolium</name>
    <dbReference type="NCBI Taxonomy" id="118510"/>
    <lineage>
        <taxon>Eukaryota</taxon>
        <taxon>Viridiplantae</taxon>
        <taxon>Streptophyta</taxon>
        <taxon>Embryophyta</taxon>
        <taxon>Tracheophyta</taxon>
        <taxon>Spermatophyta</taxon>
        <taxon>Magnoliopsida</taxon>
        <taxon>eudicotyledons</taxon>
        <taxon>Gunneridae</taxon>
        <taxon>Pentapetalae</taxon>
        <taxon>asterids</taxon>
        <taxon>campanulids</taxon>
        <taxon>Asterales</taxon>
        <taxon>Asteraceae</taxon>
        <taxon>Asteroideae</taxon>
        <taxon>Anthemideae</taxon>
        <taxon>Anthemidinae</taxon>
        <taxon>Tanacetum</taxon>
    </lineage>
</organism>
<evidence type="ECO:0000313" key="1">
    <source>
        <dbReference type="EMBL" id="GEU56986.1"/>
    </source>
</evidence>
<name>A0A6L2L5T9_TANCI</name>
<accession>A0A6L2L5T9</accession>
<dbReference type="EMBL" id="BKCJ010003756">
    <property type="protein sequence ID" value="GEU56986.1"/>
    <property type="molecule type" value="Genomic_DNA"/>
</dbReference>
<comment type="caution">
    <text evidence="1">The sequence shown here is derived from an EMBL/GenBank/DDBJ whole genome shotgun (WGS) entry which is preliminary data.</text>
</comment>
<protein>
    <submittedName>
        <fullName evidence="1">Splicing factor</fullName>
    </submittedName>
</protein>
<proteinExistence type="predicted"/>
<dbReference type="AlphaFoldDB" id="A0A6L2L5T9"/>
<gene>
    <name evidence="1" type="ORF">Tci_028964</name>
</gene>
<reference evidence="1" key="1">
    <citation type="journal article" date="2019" name="Sci. Rep.">
        <title>Draft genome of Tanacetum cinerariifolium, the natural source of mosquito coil.</title>
        <authorList>
            <person name="Yamashiro T."/>
            <person name="Shiraishi A."/>
            <person name="Satake H."/>
            <person name="Nakayama K."/>
        </authorList>
    </citation>
    <scope>NUCLEOTIDE SEQUENCE</scope>
</reference>